<protein>
    <recommendedName>
        <fullName evidence="5">Tetrahydromethanopterin synthesis protein</fullName>
    </recommendedName>
</protein>
<gene>
    <name evidence="3" type="ordered locus">Msil_2393</name>
</gene>
<dbReference type="Gene3D" id="2.30.110.10">
    <property type="entry name" value="Electron Transport, Fmn-binding Protein, Chain A"/>
    <property type="match status" value="1"/>
</dbReference>
<dbReference type="Gene3D" id="1.20.58.290">
    <property type="entry name" value="Hypothetical membrane protein ta0354_69_121"/>
    <property type="match status" value="1"/>
</dbReference>
<evidence type="ECO:0000313" key="4">
    <source>
        <dbReference type="Proteomes" id="UP000002257"/>
    </source>
</evidence>
<feature type="domain" description="DUF447" evidence="1">
    <location>
        <begin position="3"/>
        <end position="117"/>
    </location>
</feature>
<dbReference type="Pfam" id="PF04289">
    <property type="entry name" value="DUF447_N"/>
    <property type="match status" value="1"/>
</dbReference>
<dbReference type="HOGENOM" id="CLU_110565_1_0_5"/>
<evidence type="ECO:0000259" key="2">
    <source>
        <dbReference type="Pfam" id="PF20766"/>
    </source>
</evidence>
<accession>B8EIK4</accession>
<dbReference type="Pfam" id="PF20766">
    <property type="entry name" value="DUF447_C"/>
    <property type="match status" value="1"/>
</dbReference>
<evidence type="ECO:0000259" key="1">
    <source>
        <dbReference type="Pfam" id="PF04289"/>
    </source>
</evidence>
<evidence type="ECO:0008006" key="5">
    <source>
        <dbReference type="Google" id="ProtNLM"/>
    </source>
</evidence>
<dbReference type="EMBL" id="CP001280">
    <property type="protein sequence ID" value="ACK51323.1"/>
    <property type="molecule type" value="Genomic_DNA"/>
</dbReference>
<keyword evidence="4" id="KW-1185">Reference proteome</keyword>
<dbReference type="AlphaFoldDB" id="B8EIK4"/>
<dbReference type="InterPro" id="IPR012349">
    <property type="entry name" value="Split_barrel_FMN-bd"/>
</dbReference>
<dbReference type="OrthoDB" id="2112021at2"/>
<evidence type="ECO:0000313" key="3">
    <source>
        <dbReference type="EMBL" id="ACK51323.1"/>
    </source>
</evidence>
<dbReference type="eggNOG" id="COG2457">
    <property type="taxonomic scope" value="Bacteria"/>
</dbReference>
<sequence length="185" mass="20575">MIREIVVTTMDVSGKPHLAPLGAIADGEGWILAPFRPSTTLDNLKAVPFAVINYIDDARVFAGLVTGRRDWPLQKTSEGRPPRLVAALAHAQLTVIDVEDHIQRPRFRCRVASVETHAPFEGLNRAKNAVLEGAILITRLKMLPREKIDGEIAYLSIAIEKTAGPDEREAWSWLIAARDRFYAEN</sequence>
<dbReference type="InterPro" id="IPR007386">
    <property type="entry name" value="DUF447_N"/>
</dbReference>
<proteinExistence type="predicted"/>
<dbReference type="STRING" id="395965.Msil_2393"/>
<dbReference type="KEGG" id="msl:Msil_2393"/>
<reference evidence="3 4" key="1">
    <citation type="journal article" date="2010" name="J. Bacteriol.">
        <title>Complete genome sequence of the aerobic facultative methanotroph Methylocella silvestris BL2.</title>
        <authorList>
            <person name="Chen Y."/>
            <person name="Crombie A."/>
            <person name="Rahman M.T."/>
            <person name="Dedysh S.N."/>
            <person name="Liesack W."/>
            <person name="Stott M.B."/>
            <person name="Alam M."/>
            <person name="Theisen A.R."/>
            <person name="Murrell J.C."/>
            <person name="Dunfield P.F."/>
        </authorList>
    </citation>
    <scope>NUCLEOTIDE SEQUENCE [LARGE SCALE GENOMIC DNA]</scope>
    <source>
        <strain evidence="4">DSM 15510 / CIP 108128 / LMG 27833 / NCIMB 13906 / BL2</strain>
    </source>
</reference>
<dbReference type="Proteomes" id="UP000002257">
    <property type="component" value="Chromosome"/>
</dbReference>
<dbReference type="RefSeq" id="WP_012591392.1">
    <property type="nucleotide sequence ID" value="NC_011666.1"/>
</dbReference>
<dbReference type="SUPFAM" id="SSF50475">
    <property type="entry name" value="FMN-binding split barrel"/>
    <property type="match status" value="1"/>
</dbReference>
<dbReference type="InterPro" id="IPR049288">
    <property type="entry name" value="DUF447_C"/>
</dbReference>
<feature type="domain" description="DUF447" evidence="2">
    <location>
        <begin position="124"/>
        <end position="175"/>
    </location>
</feature>
<organism evidence="3 4">
    <name type="scientific">Methylocella silvestris (strain DSM 15510 / CIP 108128 / LMG 27833 / NCIMB 13906 / BL2)</name>
    <dbReference type="NCBI Taxonomy" id="395965"/>
    <lineage>
        <taxon>Bacteria</taxon>
        <taxon>Pseudomonadati</taxon>
        <taxon>Pseudomonadota</taxon>
        <taxon>Alphaproteobacteria</taxon>
        <taxon>Hyphomicrobiales</taxon>
        <taxon>Beijerinckiaceae</taxon>
        <taxon>Methylocella</taxon>
    </lineage>
</organism>
<name>B8EIK4_METSB</name>